<evidence type="ECO:0000256" key="6">
    <source>
        <dbReference type="ARBA" id="ARBA00022741"/>
    </source>
</evidence>
<evidence type="ECO:0000313" key="20">
    <source>
        <dbReference type="EMBL" id="KAG6768013.1"/>
    </source>
</evidence>
<dbReference type="GO" id="GO:0004674">
    <property type="term" value="F:protein serine/threonine kinase activity"/>
    <property type="evidence" value="ECO:0007669"/>
    <property type="project" value="UniProtKB-KW"/>
</dbReference>
<evidence type="ECO:0000256" key="7">
    <source>
        <dbReference type="ARBA" id="ARBA00022777"/>
    </source>
</evidence>
<evidence type="ECO:0000256" key="11">
    <source>
        <dbReference type="ARBA" id="ARBA00023180"/>
    </source>
</evidence>
<sequence length="746" mass="81906">MILQQESLVLFITIITIFIAATSSPTQKSNSSACESSCGTGKSVKVVPYPFGFSGGCPIILQCDHTAGDVKIGEFHVQNITPNVIVTNILADCNRSIARIKPLFGKNFAPSLNNSLLLQNCNKTLNSCVIPTSSLRRDLKLANCGDQNYDLNCYSQRRRGFDTLRYENMTSTTCKSVFSSLFIGWEGSAVSFQFERFELEWWLEGDYNTLCSNNANHTKVKHSNGGVGLRCHCADGFAGDGFAAGNGCRKVRLDPMNLPSTKRNANKICPLQLAQADKRPCIVRTCIFADPSFIGFPASKCSASKYMSGECGGTTRVGVLVGGFIAGALLMAGLAFLCFYIRRKSTSLRNRLSAKRLLCEAAGNSSVPFFQYKDIEKATNGFSEKQRLGIGAYGTVYAGKLNSDDLVAIKKLRHRDTDSIDQVMNEIKLLSSVSHPNLVRLLGCCIEEGEPILVYEFMPNGTLCEHLQQERGTGLPWTVRLTVATETANAIAYLHSVINPPIYHRDIKSSNILLDYNYRSKVADFGLSRLGMVESSHISTAPQGTPGYLDPQYHQYFHLSDKSDVYSFGVVLVEIITALKAVDFSRPHSEVNLAALAIDRIGRGCVDEIIDPYLDPNRDAWTLTSILSVAELAFRCLAFHRDMRPTMLEVAEELEQIRLSAWIPTMYMASPTASSCSSQNGSQKSLSVSISRKAGLARGKLLLPQRTDSLTSLEETKDSSPVSEQDTWLSEQSSPSTNSLLGNVVR</sequence>
<keyword evidence="7" id="KW-0418">Kinase</keyword>
<dbReference type="PANTHER" id="PTHR46008">
    <property type="entry name" value="LEAF RUST 10 DISEASE-RESISTANCE LOCUS RECEPTOR-LIKE PROTEIN KINASE-LIKE 1.4"/>
    <property type="match status" value="1"/>
</dbReference>
<comment type="catalytic activity">
    <reaction evidence="13">
        <text>L-threonyl-[protein] + ATP = O-phospho-L-threonyl-[protein] + ADP + H(+)</text>
        <dbReference type="Rhea" id="RHEA:46608"/>
        <dbReference type="Rhea" id="RHEA-COMP:11060"/>
        <dbReference type="Rhea" id="RHEA-COMP:11605"/>
        <dbReference type="ChEBI" id="CHEBI:15378"/>
        <dbReference type="ChEBI" id="CHEBI:30013"/>
        <dbReference type="ChEBI" id="CHEBI:30616"/>
        <dbReference type="ChEBI" id="CHEBI:61977"/>
        <dbReference type="ChEBI" id="CHEBI:456216"/>
    </reaction>
</comment>
<keyword evidence="9 17" id="KW-1133">Transmembrane helix</keyword>
<dbReference type="PROSITE" id="PS50011">
    <property type="entry name" value="PROTEIN_KINASE_DOM"/>
    <property type="match status" value="1"/>
</dbReference>
<dbReference type="GO" id="GO:0005886">
    <property type="term" value="C:plasma membrane"/>
    <property type="evidence" value="ECO:0007669"/>
    <property type="project" value="UniProtKB-ARBA"/>
</dbReference>
<name>A0A8X7ZBS6_POPTO</name>
<dbReference type="EMBL" id="JAAWWB010000013">
    <property type="protein sequence ID" value="KAG6768013.1"/>
    <property type="molecule type" value="Genomic_DNA"/>
</dbReference>
<evidence type="ECO:0000256" key="12">
    <source>
        <dbReference type="ARBA" id="ARBA00047558"/>
    </source>
</evidence>
<evidence type="ECO:0000256" key="5">
    <source>
        <dbReference type="ARBA" id="ARBA00022729"/>
    </source>
</evidence>
<evidence type="ECO:0000259" key="19">
    <source>
        <dbReference type="PROSITE" id="PS50011"/>
    </source>
</evidence>
<evidence type="ECO:0000256" key="10">
    <source>
        <dbReference type="ARBA" id="ARBA00023136"/>
    </source>
</evidence>
<evidence type="ECO:0000313" key="21">
    <source>
        <dbReference type="Proteomes" id="UP000886885"/>
    </source>
</evidence>
<dbReference type="GO" id="GO:0005524">
    <property type="term" value="F:ATP binding"/>
    <property type="evidence" value="ECO:0007669"/>
    <property type="project" value="UniProtKB-UniRule"/>
</dbReference>
<evidence type="ECO:0000256" key="13">
    <source>
        <dbReference type="ARBA" id="ARBA00047951"/>
    </source>
</evidence>
<dbReference type="Proteomes" id="UP000886885">
    <property type="component" value="Chromosome 7A"/>
</dbReference>
<feature type="signal peptide" evidence="18">
    <location>
        <begin position="1"/>
        <end position="23"/>
    </location>
</feature>
<dbReference type="FunFam" id="1.10.510.10:FF:000161">
    <property type="entry name" value="Wall-associated receptor kinase-like 20"/>
    <property type="match status" value="1"/>
</dbReference>
<keyword evidence="5 18" id="KW-0732">Signal</keyword>
<keyword evidence="21" id="KW-1185">Reference proteome</keyword>
<keyword evidence="10 17" id="KW-0472">Membrane</keyword>
<dbReference type="InterPro" id="IPR000719">
    <property type="entry name" value="Prot_kinase_dom"/>
</dbReference>
<comment type="catalytic activity">
    <reaction evidence="12">
        <text>L-seryl-[protein] + ATP = O-phospho-L-seryl-[protein] + ADP + H(+)</text>
        <dbReference type="Rhea" id="RHEA:17989"/>
        <dbReference type="Rhea" id="RHEA-COMP:9863"/>
        <dbReference type="Rhea" id="RHEA-COMP:11604"/>
        <dbReference type="ChEBI" id="CHEBI:15378"/>
        <dbReference type="ChEBI" id="CHEBI:29999"/>
        <dbReference type="ChEBI" id="CHEBI:30616"/>
        <dbReference type="ChEBI" id="CHEBI:83421"/>
        <dbReference type="ChEBI" id="CHEBI:456216"/>
    </reaction>
</comment>
<keyword evidence="11" id="KW-0325">Glycoprotein</keyword>
<dbReference type="AlphaFoldDB" id="A0A8X7ZBS6"/>
<dbReference type="PROSITE" id="PS00108">
    <property type="entry name" value="PROTEIN_KINASE_ST"/>
    <property type="match status" value="1"/>
</dbReference>
<feature type="chain" id="PRO_5036464634" description="Protein kinase domain-containing protein" evidence="18">
    <location>
        <begin position="24"/>
        <end position="746"/>
    </location>
</feature>
<accession>A0A8X7ZBS6</accession>
<dbReference type="InterPro" id="IPR008271">
    <property type="entry name" value="Ser/Thr_kinase_AS"/>
</dbReference>
<feature type="transmembrane region" description="Helical" evidence="17">
    <location>
        <begin position="317"/>
        <end position="341"/>
    </location>
</feature>
<dbReference type="Pfam" id="PF00069">
    <property type="entry name" value="Pkinase"/>
    <property type="match status" value="1"/>
</dbReference>
<dbReference type="FunFam" id="3.30.200.20:FF:000481">
    <property type="entry name" value="Wall-associated receptor kinase-like 14"/>
    <property type="match status" value="1"/>
</dbReference>
<organism evidence="20 21">
    <name type="scientific">Populus tomentosa</name>
    <name type="common">Chinese white poplar</name>
    <dbReference type="NCBI Taxonomy" id="118781"/>
    <lineage>
        <taxon>Eukaryota</taxon>
        <taxon>Viridiplantae</taxon>
        <taxon>Streptophyta</taxon>
        <taxon>Embryophyta</taxon>
        <taxon>Tracheophyta</taxon>
        <taxon>Spermatophyta</taxon>
        <taxon>Magnoliopsida</taxon>
        <taxon>eudicotyledons</taxon>
        <taxon>Gunneridae</taxon>
        <taxon>Pentapetalae</taxon>
        <taxon>rosids</taxon>
        <taxon>fabids</taxon>
        <taxon>Malpighiales</taxon>
        <taxon>Salicaceae</taxon>
        <taxon>Saliceae</taxon>
        <taxon>Populus</taxon>
    </lineage>
</organism>
<dbReference type="PANTHER" id="PTHR46008:SF62">
    <property type="entry name" value="PROTEIN KINASE DOMAIN-CONTAINING PROTEIN"/>
    <property type="match status" value="1"/>
</dbReference>
<feature type="region of interest" description="Disordered" evidence="16">
    <location>
        <begin position="707"/>
        <end position="746"/>
    </location>
</feature>
<reference evidence="20" key="1">
    <citation type="journal article" date="2020" name="bioRxiv">
        <title>Hybrid origin of Populus tomentosa Carr. identified through genome sequencing and phylogenomic analysis.</title>
        <authorList>
            <person name="An X."/>
            <person name="Gao K."/>
            <person name="Chen Z."/>
            <person name="Li J."/>
            <person name="Yang X."/>
            <person name="Yang X."/>
            <person name="Zhou J."/>
            <person name="Guo T."/>
            <person name="Zhao T."/>
            <person name="Huang S."/>
            <person name="Miao D."/>
            <person name="Khan W.U."/>
            <person name="Rao P."/>
            <person name="Ye M."/>
            <person name="Lei B."/>
            <person name="Liao W."/>
            <person name="Wang J."/>
            <person name="Ji L."/>
            <person name="Li Y."/>
            <person name="Guo B."/>
            <person name="Mustafa N.S."/>
            <person name="Li S."/>
            <person name="Yun Q."/>
            <person name="Keller S.R."/>
            <person name="Mao J."/>
            <person name="Zhang R."/>
            <person name="Strauss S.H."/>
        </authorList>
    </citation>
    <scope>NUCLEOTIDE SEQUENCE</scope>
    <source>
        <strain evidence="20">GM15</strain>
        <tissue evidence="20">Leaf</tissue>
    </source>
</reference>
<keyword evidence="3" id="KW-0808">Transferase</keyword>
<gene>
    <name evidence="20" type="ORF">POTOM_026909</name>
</gene>
<comment type="subcellular location">
    <subcellularLocation>
        <location evidence="1">Membrane</location>
        <topology evidence="1">Single-pass membrane protein</topology>
    </subcellularLocation>
</comment>
<dbReference type="SMART" id="SM00220">
    <property type="entry name" value="S_TKc"/>
    <property type="match status" value="1"/>
</dbReference>
<evidence type="ECO:0000256" key="8">
    <source>
        <dbReference type="ARBA" id="ARBA00022840"/>
    </source>
</evidence>
<evidence type="ECO:0000256" key="3">
    <source>
        <dbReference type="ARBA" id="ARBA00022679"/>
    </source>
</evidence>
<evidence type="ECO:0000256" key="16">
    <source>
        <dbReference type="SAM" id="MobiDB-lite"/>
    </source>
</evidence>
<keyword evidence="2" id="KW-0723">Serine/threonine-protein kinase</keyword>
<comment type="caution">
    <text evidence="20">The sequence shown here is derived from an EMBL/GenBank/DDBJ whole genome shotgun (WGS) entry which is preliminary data.</text>
</comment>
<evidence type="ECO:0000256" key="18">
    <source>
        <dbReference type="SAM" id="SignalP"/>
    </source>
</evidence>
<evidence type="ECO:0000256" key="1">
    <source>
        <dbReference type="ARBA" id="ARBA00004167"/>
    </source>
</evidence>
<evidence type="ECO:0000256" key="4">
    <source>
        <dbReference type="ARBA" id="ARBA00022692"/>
    </source>
</evidence>
<evidence type="ECO:0000256" key="2">
    <source>
        <dbReference type="ARBA" id="ARBA00022527"/>
    </source>
</evidence>
<keyword evidence="8 15" id="KW-0067">ATP-binding</keyword>
<evidence type="ECO:0000256" key="15">
    <source>
        <dbReference type="PROSITE-ProRule" id="PRU10141"/>
    </source>
</evidence>
<protein>
    <recommendedName>
        <fullName evidence="19">Protein kinase domain-containing protein</fullName>
    </recommendedName>
</protein>
<feature type="binding site" evidence="15">
    <location>
        <position position="411"/>
    </location>
    <ligand>
        <name>ATP</name>
        <dbReference type="ChEBI" id="CHEBI:30616"/>
    </ligand>
</feature>
<proteinExistence type="predicted"/>
<dbReference type="InterPro" id="IPR017441">
    <property type="entry name" value="Protein_kinase_ATP_BS"/>
</dbReference>
<evidence type="ECO:0000256" key="14">
    <source>
        <dbReference type="ARBA" id="ARBA00056804"/>
    </source>
</evidence>
<keyword evidence="6 15" id="KW-0547">Nucleotide-binding</keyword>
<comment type="function">
    <text evidence="14">Serine/threonine-protein kinase that may function as a signaling receptor of extracellular matrix component.</text>
</comment>
<dbReference type="PROSITE" id="PS00107">
    <property type="entry name" value="PROTEIN_KINASE_ATP"/>
    <property type="match status" value="1"/>
</dbReference>
<feature type="domain" description="Protein kinase" evidence="19">
    <location>
        <begin position="382"/>
        <end position="663"/>
    </location>
</feature>
<dbReference type="OrthoDB" id="4062651at2759"/>
<evidence type="ECO:0000256" key="9">
    <source>
        <dbReference type="ARBA" id="ARBA00022989"/>
    </source>
</evidence>
<keyword evidence="4 17" id="KW-0812">Transmembrane</keyword>
<evidence type="ECO:0000256" key="17">
    <source>
        <dbReference type="SAM" id="Phobius"/>
    </source>
</evidence>